<dbReference type="AlphaFoldDB" id="A0A8D1VUC5"/>
<dbReference type="Proteomes" id="UP000694723">
    <property type="component" value="Unplaced"/>
</dbReference>
<dbReference type="InterPro" id="IPR031428">
    <property type="entry name" value="LAT2"/>
</dbReference>
<dbReference type="GO" id="GO:0042113">
    <property type="term" value="P:B cell activation"/>
    <property type="evidence" value="ECO:0007669"/>
    <property type="project" value="InterPro"/>
</dbReference>
<dbReference type="Proteomes" id="UP000694725">
    <property type="component" value="Unplaced"/>
</dbReference>
<name>A0A8D1VUC5_PIG</name>
<proteinExistence type="predicted"/>
<dbReference type="PANTHER" id="PTHR15646:SF5">
    <property type="entry name" value="LINKER FOR ACTIVATION OF T-CELLS FAMILY MEMBER 2"/>
    <property type="match status" value="1"/>
</dbReference>
<gene>
    <name evidence="2" type="primary">LAT2</name>
</gene>
<dbReference type="Proteomes" id="UP000694722">
    <property type="component" value="Unplaced"/>
</dbReference>
<accession>A0A8D1VUC5</accession>
<sequence length="264" mass="29466">MRFGNSRVPADSFGVWGKERWLLHVAIMRRESSLSSRPQGSRRPSALQVEWPGVDMGPETELLWPGAALLLLVGAAAGLCVRCSRPGAKRSEKIYEQRSLENQQSFAVARTYTLVREAWPEPLMDTASNVTSTRKDKLLQFSPSLEDPDSSRYQYFSKGSRPRSDAVYIDPLATEDYYNWGQSQKPSEDDDDTNSYENVLICKPPKIESGDEGSEDYQNSASIQQWRESKRVVEPVTREAPPSPGGSPDEEPDYVNGDVAATKA</sequence>
<reference evidence="2" key="1">
    <citation type="submission" date="2025-05" db="UniProtKB">
        <authorList>
            <consortium name="Ensembl"/>
        </authorList>
    </citation>
    <scope>IDENTIFICATION</scope>
</reference>
<feature type="compositionally biased region" description="Polar residues" evidence="1">
    <location>
        <begin position="216"/>
        <end position="226"/>
    </location>
</feature>
<dbReference type="Pfam" id="PF15703">
    <property type="entry name" value="LAT2"/>
    <property type="match status" value="1"/>
</dbReference>
<dbReference type="Ensembl" id="ENSSSCT00065004766.1">
    <property type="protein sequence ID" value="ENSSSCP00065002038.1"/>
    <property type="gene ID" value="ENSSSCG00065003504.1"/>
</dbReference>
<dbReference type="Ensembl" id="ENSSSCT00040060409.1">
    <property type="protein sequence ID" value="ENSSSCP00040025354.1"/>
    <property type="gene ID" value="ENSSSCG00040044795.1"/>
</dbReference>
<dbReference type="PANTHER" id="PTHR15646">
    <property type="entry name" value="LINKER FOR ACTIVATION OF T-CELLS FAMILY MEMBER 2"/>
    <property type="match status" value="1"/>
</dbReference>
<organism evidence="2 3">
    <name type="scientific">Sus scrofa</name>
    <name type="common">Pig</name>
    <dbReference type="NCBI Taxonomy" id="9823"/>
    <lineage>
        <taxon>Eukaryota</taxon>
        <taxon>Metazoa</taxon>
        <taxon>Chordata</taxon>
        <taxon>Craniata</taxon>
        <taxon>Vertebrata</taxon>
        <taxon>Euteleostomi</taxon>
        <taxon>Mammalia</taxon>
        <taxon>Eutheria</taxon>
        <taxon>Laurasiatheria</taxon>
        <taxon>Artiodactyla</taxon>
        <taxon>Suina</taxon>
        <taxon>Suidae</taxon>
        <taxon>Sus</taxon>
    </lineage>
</organism>
<feature type="compositionally biased region" description="Basic and acidic residues" evidence="1">
    <location>
        <begin position="227"/>
        <end position="237"/>
    </location>
</feature>
<evidence type="ECO:0000313" key="2">
    <source>
        <dbReference type="Ensembl" id="ENSSSCP00060028837.1"/>
    </source>
</evidence>
<evidence type="ECO:0000256" key="1">
    <source>
        <dbReference type="SAM" id="MobiDB-lite"/>
    </source>
</evidence>
<feature type="region of interest" description="Disordered" evidence="1">
    <location>
        <begin position="139"/>
        <end position="158"/>
    </location>
</feature>
<dbReference type="GO" id="GO:0002764">
    <property type="term" value="P:immune response-regulating signaling pathway"/>
    <property type="evidence" value="ECO:0007669"/>
    <property type="project" value="InterPro"/>
</dbReference>
<feature type="region of interest" description="Disordered" evidence="1">
    <location>
        <begin position="203"/>
        <end position="264"/>
    </location>
</feature>
<dbReference type="Ensembl" id="ENSSSCT00060067304.1">
    <property type="protein sequence ID" value="ENSSSCP00060028837.1"/>
    <property type="gene ID" value="ENSSSCG00060049555.1"/>
</dbReference>
<evidence type="ECO:0000313" key="3">
    <source>
        <dbReference type="Proteomes" id="UP000694723"/>
    </source>
</evidence>
<protein>
    <submittedName>
        <fullName evidence="2">Linker for activation of T cells family member 2</fullName>
    </submittedName>
</protein>